<proteinExistence type="predicted"/>
<dbReference type="Gene3D" id="3.40.50.300">
    <property type="entry name" value="P-loop containing nucleotide triphosphate hydrolases"/>
    <property type="match status" value="2"/>
</dbReference>
<dbReference type="InterPro" id="IPR041685">
    <property type="entry name" value="AAA_GajA/Old/RecF-like"/>
</dbReference>
<evidence type="ECO:0000259" key="1">
    <source>
        <dbReference type="Pfam" id="PF13175"/>
    </source>
</evidence>
<dbReference type="CDD" id="cd01026">
    <property type="entry name" value="TOPRIM_OLD"/>
    <property type="match status" value="1"/>
</dbReference>
<accession>A0A0P9JP22</accession>
<dbReference type="InterPro" id="IPR034139">
    <property type="entry name" value="TOPRIM_OLD"/>
</dbReference>
<feature type="domain" description="OLD protein-like TOPRIM" evidence="2">
    <location>
        <begin position="442"/>
        <end position="506"/>
    </location>
</feature>
<dbReference type="Pfam" id="PF13175">
    <property type="entry name" value="AAA_15"/>
    <property type="match status" value="2"/>
</dbReference>
<dbReference type="Pfam" id="PF20469">
    <property type="entry name" value="OLD-like_TOPRIM"/>
    <property type="match status" value="1"/>
</dbReference>
<evidence type="ECO:0000259" key="2">
    <source>
        <dbReference type="Pfam" id="PF20469"/>
    </source>
</evidence>
<dbReference type="PATRIC" id="fig|199198.5.peg.5834"/>
<name>A0A0P9JP22_PSESX</name>
<dbReference type="EMBL" id="LJPM01000030">
    <property type="protein sequence ID" value="KPW27018.1"/>
    <property type="molecule type" value="Genomic_DNA"/>
</dbReference>
<evidence type="ECO:0000313" key="3">
    <source>
        <dbReference type="EMBL" id="KPW27018.1"/>
    </source>
</evidence>
<sequence length="653" mass="73969">MFVQHDSAASMVATDALNETHDTSRVGETVCLHTPMAKVRRYRPFCNGITIKDVEMQLTRVAIRNFRNFKDLDVPLSGNIVVVGENRVGKSNLLYALRLLLDPSLADSARQLGQGDFWDGLGEPLEDEKITILIEIQGFEEDVDLLAMLTDYRLDDDADTVRLTYELRPLPNLGRFPASDEDYEFICFGGETERKRFGHDLRRRITMDTLPALRDAEGDLAMWRRSPLRPLIERAFSEVSRDELGEVQEAIRTATNDLTQFDPVRTLEENLGAMYASMSGPNQYIEPRLGFSTIDITRLYRNVKLLIDGGLRTISEASLGSANVVFLSLKTLELKQLMNENRRDHTLLGIEEPEAHLHPHLQRSVYRHLFEEFGGAGDERLSILLTTHSPHIASVAPLRSIMLLRETRHEGTVGRSTAELNLTDEDEEDLTRYLDVTRAEMLFARGIILVEGDAEKFLLPVFAKSLGYDLDHLGITICSVSGTNFQPYVKFLTALEIPFSVITDWDPRAAARPLGFNRALELVRTILRIRNRRNPRRIIAELEALNFKDFEARCDGYGVFTNVDTLEVDLFEDGDFVAPILATLRDEDLSDERSAWVDGWEDDPDTLDIVNYIKVIEAIGKGRFAQRLASRVAGVEPPLYIQSAIDFVVRRVR</sequence>
<dbReference type="PANTHER" id="PTHR43581">
    <property type="entry name" value="ATP/GTP PHOSPHATASE"/>
    <property type="match status" value="1"/>
</dbReference>
<dbReference type="AlphaFoldDB" id="A0A0P9JP22"/>
<protein>
    <submittedName>
        <fullName evidence="3">Putative nucleoside triphosphate hydrolase domain-containing protein</fullName>
    </submittedName>
</protein>
<dbReference type="InterPro" id="IPR051396">
    <property type="entry name" value="Bact_Antivir_Def_Nuclease"/>
</dbReference>
<gene>
    <name evidence="3" type="ORF">ALO91_04029</name>
</gene>
<keyword evidence="3" id="KW-0378">Hydrolase</keyword>
<reference evidence="3 4" key="1">
    <citation type="submission" date="2015-09" db="EMBL/GenBank/DDBJ databases">
        <title>Genome announcement of multiple Pseudomonas syringae strains.</title>
        <authorList>
            <person name="Thakur S."/>
            <person name="Wang P.W."/>
            <person name="Gong Y."/>
            <person name="Weir B.S."/>
            <person name="Guttman D.S."/>
        </authorList>
    </citation>
    <scope>NUCLEOTIDE SEQUENCE [LARGE SCALE GENOMIC DNA]</scope>
    <source>
        <strain evidence="3 4">ICMP2802</strain>
    </source>
</reference>
<dbReference type="Proteomes" id="UP000050297">
    <property type="component" value="Unassembled WGS sequence"/>
</dbReference>
<organism evidence="3 4">
    <name type="scientific">Pseudomonas syringae pv. aceris</name>
    <dbReference type="NCBI Taxonomy" id="199198"/>
    <lineage>
        <taxon>Bacteria</taxon>
        <taxon>Pseudomonadati</taxon>
        <taxon>Pseudomonadota</taxon>
        <taxon>Gammaproteobacteria</taxon>
        <taxon>Pseudomonadales</taxon>
        <taxon>Pseudomonadaceae</taxon>
        <taxon>Pseudomonas</taxon>
        <taxon>Pseudomonas syringae</taxon>
    </lineage>
</organism>
<feature type="domain" description="Endonuclease GajA/Old nuclease/RecF-like AAA" evidence="1">
    <location>
        <begin position="236"/>
        <end position="393"/>
    </location>
</feature>
<comment type="caution">
    <text evidence="3">The sequence shown here is derived from an EMBL/GenBank/DDBJ whole genome shotgun (WGS) entry which is preliminary data.</text>
</comment>
<dbReference type="InterPro" id="IPR027417">
    <property type="entry name" value="P-loop_NTPase"/>
</dbReference>
<dbReference type="PANTHER" id="PTHR43581:SF4">
    <property type="entry name" value="ATP_GTP PHOSPHATASE"/>
    <property type="match status" value="1"/>
</dbReference>
<dbReference type="GO" id="GO:0016787">
    <property type="term" value="F:hydrolase activity"/>
    <property type="evidence" value="ECO:0007669"/>
    <property type="project" value="UniProtKB-KW"/>
</dbReference>
<evidence type="ECO:0000313" key="4">
    <source>
        <dbReference type="Proteomes" id="UP000050297"/>
    </source>
</evidence>
<dbReference type="SUPFAM" id="SSF52540">
    <property type="entry name" value="P-loop containing nucleoside triphosphate hydrolases"/>
    <property type="match status" value="1"/>
</dbReference>
<feature type="domain" description="Endonuclease GajA/Old nuclease/RecF-like AAA" evidence="1">
    <location>
        <begin position="56"/>
        <end position="119"/>
    </location>
</feature>